<dbReference type="EMBL" id="JACXVP010000009">
    <property type="protein sequence ID" value="KAG5584997.1"/>
    <property type="molecule type" value="Genomic_DNA"/>
</dbReference>
<gene>
    <name evidence="1" type="ORF">H5410_045431</name>
</gene>
<accession>A0A9J5XBL1</accession>
<name>A0A9J5XBL1_SOLCO</name>
<sequence>MLSQYAPDTLASWVADAPRSGLGGWAVWISENLYELTRSKGTLASWA</sequence>
<reference evidence="1 2" key="1">
    <citation type="submission" date="2020-09" db="EMBL/GenBank/DDBJ databases">
        <title>De no assembly of potato wild relative species, Solanum commersonii.</title>
        <authorList>
            <person name="Cho K."/>
        </authorList>
    </citation>
    <scope>NUCLEOTIDE SEQUENCE [LARGE SCALE GENOMIC DNA]</scope>
    <source>
        <strain evidence="1">LZ3.2</strain>
        <tissue evidence="1">Leaf</tissue>
    </source>
</reference>
<proteinExistence type="predicted"/>
<organism evidence="1 2">
    <name type="scientific">Solanum commersonii</name>
    <name type="common">Commerson's wild potato</name>
    <name type="synonym">Commerson's nightshade</name>
    <dbReference type="NCBI Taxonomy" id="4109"/>
    <lineage>
        <taxon>Eukaryota</taxon>
        <taxon>Viridiplantae</taxon>
        <taxon>Streptophyta</taxon>
        <taxon>Embryophyta</taxon>
        <taxon>Tracheophyta</taxon>
        <taxon>Spermatophyta</taxon>
        <taxon>Magnoliopsida</taxon>
        <taxon>eudicotyledons</taxon>
        <taxon>Gunneridae</taxon>
        <taxon>Pentapetalae</taxon>
        <taxon>asterids</taxon>
        <taxon>lamiids</taxon>
        <taxon>Solanales</taxon>
        <taxon>Solanaceae</taxon>
        <taxon>Solanoideae</taxon>
        <taxon>Solaneae</taxon>
        <taxon>Solanum</taxon>
    </lineage>
</organism>
<protein>
    <submittedName>
        <fullName evidence="1">Uncharacterized protein</fullName>
    </submittedName>
</protein>
<evidence type="ECO:0000313" key="1">
    <source>
        <dbReference type="EMBL" id="KAG5584997.1"/>
    </source>
</evidence>
<dbReference type="Proteomes" id="UP000824120">
    <property type="component" value="Chromosome 9"/>
</dbReference>
<dbReference type="AlphaFoldDB" id="A0A9J5XBL1"/>
<comment type="caution">
    <text evidence="1">The sequence shown here is derived from an EMBL/GenBank/DDBJ whole genome shotgun (WGS) entry which is preliminary data.</text>
</comment>
<keyword evidence="2" id="KW-1185">Reference proteome</keyword>
<feature type="non-terminal residue" evidence="1">
    <location>
        <position position="47"/>
    </location>
</feature>
<evidence type="ECO:0000313" key="2">
    <source>
        <dbReference type="Proteomes" id="UP000824120"/>
    </source>
</evidence>